<evidence type="ECO:0000256" key="1">
    <source>
        <dbReference type="ARBA" id="ARBA00022801"/>
    </source>
</evidence>
<evidence type="ECO:0000256" key="2">
    <source>
        <dbReference type="ARBA" id="ARBA00023295"/>
    </source>
</evidence>
<dbReference type="CDD" id="cd02647">
    <property type="entry name" value="nuc_hydro_TvIAG"/>
    <property type="match status" value="1"/>
</dbReference>
<dbReference type="Pfam" id="PF01156">
    <property type="entry name" value="IU_nuc_hydro"/>
    <property type="match status" value="1"/>
</dbReference>
<reference evidence="5 8" key="2">
    <citation type="submission" date="2017-04" db="EMBL/GenBank/DDBJ databases">
        <title>Kefir bacterial isolates.</title>
        <authorList>
            <person name="Kim Y."/>
            <person name="Blasche S."/>
            <person name="Patil K.R."/>
        </authorList>
    </citation>
    <scope>NUCLEOTIDE SEQUENCE [LARGE SCALE GENOMIC DNA]</scope>
    <source>
        <strain evidence="5 8">OG2</strain>
    </source>
</reference>
<evidence type="ECO:0000313" key="8">
    <source>
        <dbReference type="Proteomes" id="UP000216802"/>
    </source>
</evidence>
<dbReference type="GO" id="GO:0006152">
    <property type="term" value="P:purine nucleoside catabolic process"/>
    <property type="evidence" value="ECO:0007669"/>
    <property type="project" value="TreeGrafter"/>
</dbReference>
<dbReference type="InterPro" id="IPR001910">
    <property type="entry name" value="Inosine/uridine_hydrolase_dom"/>
</dbReference>
<dbReference type="GO" id="GO:0005829">
    <property type="term" value="C:cytosol"/>
    <property type="evidence" value="ECO:0007669"/>
    <property type="project" value="TreeGrafter"/>
</dbReference>
<dbReference type="Proteomes" id="UP000294668">
    <property type="component" value="Unassembled WGS sequence"/>
</dbReference>
<dbReference type="Gene3D" id="3.90.245.10">
    <property type="entry name" value="Ribonucleoside hydrolase-like"/>
    <property type="match status" value="1"/>
</dbReference>
<reference evidence="4 7" key="1">
    <citation type="journal article" date="2017" name="Biosci Microbiota Food Health">
        <title>Genomic characterization reconfirms the taxonomic status of Lactobacillus parakefiri.</title>
        <authorList>
            <person name="Tanizawa Y."/>
            <person name="Kobayashi H."/>
            <person name="Kaminuma E."/>
            <person name="Sakamoto M."/>
            <person name="Ohkuma M."/>
            <person name="Nakamura Y."/>
            <person name="Arita M."/>
            <person name="Tohno M."/>
        </authorList>
    </citation>
    <scope>NUCLEOTIDE SEQUENCE [LARGE SCALE GENOMIC DNA]</scope>
    <source>
        <strain evidence="4 7">JCM 8573</strain>
    </source>
</reference>
<dbReference type="GO" id="GO:0008477">
    <property type="term" value="F:purine nucleosidase activity"/>
    <property type="evidence" value="ECO:0007669"/>
    <property type="project" value="TreeGrafter"/>
</dbReference>
<dbReference type="Proteomes" id="UP000216802">
    <property type="component" value="Unassembled WGS sequence"/>
</dbReference>
<evidence type="ECO:0000313" key="9">
    <source>
        <dbReference type="Proteomes" id="UP000294668"/>
    </source>
</evidence>
<feature type="domain" description="Inosine/uridine-preferring nucleoside hydrolase" evidence="3">
    <location>
        <begin position="4"/>
        <end position="299"/>
    </location>
</feature>
<dbReference type="InterPro" id="IPR023186">
    <property type="entry name" value="IUNH"/>
</dbReference>
<dbReference type="AlphaFoldDB" id="A0A269Y3D8"/>
<evidence type="ECO:0000313" key="4">
    <source>
        <dbReference type="EMBL" id="GAW72194.1"/>
    </source>
</evidence>
<reference evidence="6" key="4">
    <citation type="submission" date="2019-02" db="EMBL/GenBank/DDBJ databases">
        <authorList>
            <person name="Buron G."/>
            <person name="Chaylann A."/>
            <person name="Dolejs I."/>
            <person name="Forster J."/>
            <person name="Miks M.H."/>
        </authorList>
    </citation>
    <scope>NUCLEOTIDE SEQUENCE</scope>
    <source>
        <strain evidence="6">DSM 10551</strain>
    </source>
</reference>
<dbReference type="EMBL" id="BDGB01000060">
    <property type="protein sequence ID" value="GAW72194.1"/>
    <property type="molecule type" value="Genomic_DNA"/>
</dbReference>
<evidence type="ECO:0000313" key="6">
    <source>
        <dbReference type="EMBL" id="TDG94567.1"/>
    </source>
</evidence>
<dbReference type="EMBL" id="PUFL01000015">
    <property type="protein sequence ID" value="TDG94567.1"/>
    <property type="molecule type" value="Genomic_DNA"/>
</dbReference>
<proteinExistence type="predicted"/>
<keyword evidence="9" id="KW-1185">Reference proteome</keyword>
<organism evidence="5 8">
    <name type="scientific">Lentilactobacillus parakefiri</name>
    <dbReference type="NCBI Taxonomy" id="152332"/>
    <lineage>
        <taxon>Bacteria</taxon>
        <taxon>Bacillati</taxon>
        <taxon>Bacillota</taxon>
        <taxon>Bacilli</taxon>
        <taxon>Lactobacillales</taxon>
        <taxon>Lactobacillaceae</taxon>
        <taxon>Lentilactobacillus</taxon>
    </lineage>
</organism>
<reference evidence="6 9" key="3">
    <citation type="journal article" date="2019" name="Appl. Microbiol. Biotechnol.">
        <title>Uncovering carbohydrate metabolism through a genotype-phenotype association study of 56 lactic acid bacteria genomes.</title>
        <authorList>
            <person name="Buron-Moles G."/>
            <person name="Chailyan A."/>
            <person name="Dolejs I."/>
            <person name="Forster J."/>
            <person name="Miks M.H."/>
        </authorList>
    </citation>
    <scope>NUCLEOTIDE SEQUENCE [LARGE SCALE GENOMIC DNA]</scope>
    <source>
        <strain evidence="6 9">DSM 10551</strain>
    </source>
</reference>
<comment type="caution">
    <text evidence="5">The sequence shown here is derived from an EMBL/GenBank/DDBJ whole genome shotgun (WGS) entry which is preliminary data.</text>
</comment>
<sequence length="309" mass="34369">MKNVYFDHDGNVDDLVSLLLLLQMSEVNLIGVGVIDADGYIEGSVPASRKIITRFGKGAQVSVAASNSRPVHQFPKEWRLSSFSFDAFPLLNEHGEPTTPLAEKPAHLDMIDKLKQADGKTDLVMTGPLTDLARALEVDPTIVNHIERLYWMGGTMRTEGNVLEPKHDGTAEWNAYWDPKAVKTVFDADIDIQMVGLESTNQVPLNADVQQYWASLRRYPMMDLIGQGYALVSSYEANSTYYLWDVLTAVASQYPELIESKDIRGDVLTTGADAGRTFETNQGRPINLVTEVHGKAFFDKIDELLTQSE</sequence>
<protein>
    <submittedName>
        <fullName evidence="5">ABC transporter substrate-binding protein</fullName>
    </submittedName>
    <submittedName>
        <fullName evidence="4">Inosine-uridine preferring nucleoside hydrolase</fullName>
    </submittedName>
</protein>
<dbReference type="EMBL" id="NCXI01000067">
    <property type="protein sequence ID" value="PAK80077.1"/>
    <property type="molecule type" value="Genomic_DNA"/>
</dbReference>
<keyword evidence="2" id="KW-0326">Glycosidase</keyword>
<dbReference type="RefSeq" id="WP_057961759.1">
    <property type="nucleotide sequence ID" value="NZ_BAAAXO010000036.1"/>
</dbReference>
<dbReference type="Proteomes" id="UP000214739">
    <property type="component" value="Unassembled WGS sequence"/>
</dbReference>
<name>A0A269Y3D8_9LACO</name>
<dbReference type="PANTHER" id="PTHR12304">
    <property type="entry name" value="INOSINE-URIDINE PREFERRING NUCLEOSIDE HYDROLASE"/>
    <property type="match status" value="1"/>
</dbReference>
<evidence type="ECO:0000313" key="5">
    <source>
        <dbReference type="EMBL" id="PAK80077.1"/>
    </source>
</evidence>
<evidence type="ECO:0000313" key="7">
    <source>
        <dbReference type="Proteomes" id="UP000214739"/>
    </source>
</evidence>
<evidence type="ECO:0000259" key="3">
    <source>
        <dbReference type="Pfam" id="PF01156"/>
    </source>
</evidence>
<gene>
    <name evidence="4" type="primary">URH1_2</name>
    <name evidence="5" type="ORF">B8W98_08730</name>
    <name evidence="6" type="ORF">C5L28_000824</name>
    <name evidence="4" type="ORF">LPKJCM_01304</name>
</gene>
<dbReference type="OrthoDB" id="9797882at2"/>
<dbReference type="InterPro" id="IPR036452">
    <property type="entry name" value="Ribo_hydro-like"/>
</dbReference>
<accession>A0A269Y3D8</accession>
<dbReference type="PANTHER" id="PTHR12304:SF46">
    <property type="entry name" value="INOSINE-ADENOSINE-GUANOSINE-NUCLEOSIDE HYDROLASE"/>
    <property type="match status" value="1"/>
</dbReference>
<dbReference type="SUPFAM" id="SSF53590">
    <property type="entry name" value="Nucleoside hydrolase"/>
    <property type="match status" value="1"/>
</dbReference>
<keyword evidence="1 4" id="KW-0378">Hydrolase</keyword>